<dbReference type="Proteomes" id="UP000756530">
    <property type="component" value="Unassembled WGS sequence"/>
</dbReference>
<keyword evidence="4 5" id="KW-0408">Iron</keyword>
<sequence>MTWRGFLRGPLDGRTVARLVAGVAVVGALTAGAVVGFGLYNVSAKAGHWPGVSWVLHSTFRNAVALRAHAEPPADLDSADMIALGARHFDSACRFCHAAPGEERSATVRAMVPAPPPIAEAVTHWEADELHWIVHNGIKMSGMPAWPAERDDDVWPVVAFLRAVPEMNGTDYARLTRKPDDNACLMCHGTDGATDNAHIPRLDILSETYIATSLHAYAIGSRDSGIMAEAVSDLTDADIDVLAAALSAVSPQGQPGSRDALAQEGQTLATARGTVDVPACRACHGPWPEPLNTAFPSLAGQHAPYLEAQLKLWRDGNRGGGTASRLMHQAARDLTDEQITRLAAYYASLAPAKLNDTSN</sequence>
<keyword evidence="9" id="KW-1185">Reference proteome</keyword>
<comment type="caution">
    <text evidence="8">The sequence shown here is derived from an EMBL/GenBank/DDBJ whole genome shotgun (WGS) entry which is preliminary data.</text>
</comment>
<keyword evidence="3" id="KW-0249">Electron transport</keyword>
<keyword evidence="6" id="KW-0472">Membrane</keyword>
<evidence type="ECO:0000256" key="6">
    <source>
        <dbReference type="SAM" id="Phobius"/>
    </source>
</evidence>
<feature type="domain" description="Cytochrome c" evidence="7">
    <location>
        <begin position="80"/>
        <end position="165"/>
    </location>
</feature>
<feature type="domain" description="Cytochrome c" evidence="7">
    <location>
        <begin position="260"/>
        <end position="350"/>
    </location>
</feature>
<accession>A0ABS6SYE9</accession>
<proteinExistence type="predicted"/>
<evidence type="ECO:0000256" key="1">
    <source>
        <dbReference type="ARBA" id="ARBA00022448"/>
    </source>
</evidence>
<gene>
    <name evidence="8" type="ORF">KJP28_03585</name>
</gene>
<feature type="domain" description="Cytochrome c" evidence="7">
    <location>
        <begin position="164"/>
        <end position="250"/>
    </location>
</feature>
<evidence type="ECO:0000313" key="8">
    <source>
        <dbReference type="EMBL" id="MBV7377994.1"/>
    </source>
</evidence>
<keyword evidence="1" id="KW-0813">Transport</keyword>
<keyword evidence="2 5" id="KW-0479">Metal-binding</keyword>
<name>A0ABS6SYE9_9RHOB</name>
<reference evidence="8 9" key="1">
    <citation type="submission" date="2021-05" db="EMBL/GenBank/DDBJ databases">
        <title>Culturable bacteria isolated from Daya Bay.</title>
        <authorList>
            <person name="Zheng W."/>
            <person name="Yu S."/>
            <person name="Huang Y."/>
        </authorList>
    </citation>
    <scope>NUCLEOTIDE SEQUENCE [LARGE SCALE GENOMIC DNA]</scope>
    <source>
        <strain evidence="8 9">DP4N28-5</strain>
    </source>
</reference>
<dbReference type="PANTHER" id="PTHR33751:SF9">
    <property type="entry name" value="CYTOCHROME C4"/>
    <property type="match status" value="1"/>
</dbReference>
<organism evidence="8 9">
    <name type="scientific">Maritimibacter dapengensis</name>
    <dbReference type="NCBI Taxonomy" id="2836868"/>
    <lineage>
        <taxon>Bacteria</taxon>
        <taxon>Pseudomonadati</taxon>
        <taxon>Pseudomonadota</taxon>
        <taxon>Alphaproteobacteria</taxon>
        <taxon>Rhodobacterales</taxon>
        <taxon>Roseobacteraceae</taxon>
        <taxon>Maritimibacter</taxon>
    </lineage>
</organism>
<evidence type="ECO:0000259" key="7">
    <source>
        <dbReference type="PROSITE" id="PS51007"/>
    </source>
</evidence>
<evidence type="ECO:0000256" key="5">
    <source>
        <dbReference type="PROSITE-ProRule" id="PRU00433"/>
    </source>
</evidence>
<keyword evidence="6" id="KW-1133">Transmembrane helix</keyword>
<evidence type="ECO:0000313" key="9">
    <source>
        <dbReference type="Proteomes" id="UP000756530"/>
    </source>
</evidence>
<dbReference type="Pfam" id="PF13442">
    <property type="entry name" value="Cytochrome_CBB3"/>
    <property type="match status" value="1"/>
</dbReference>
<evidence type="ECO:0000256" key="3">
    <source>
        <dbReference type="ARBA" id="ARBA00022982"/>
    </source>
</evidence>
<dbReference type="Pfam" id="PF00034">
    <property type="entry name" value="Cytochrom_C"/>
    <property type="match status" value="1"/>
</dbReference>
<dbReference type="InterPro" id="IPR009056">
    <property type="entry name" value="Cyt_c-like_dom"/>
</dbReference>
<keyword evidence="6" id="KW-0812">Transmembrane</keyword>
<protein>
    <submittedName>
        <fullName evidence="8">C-type cytochrome</fullName>
    </submittedName>
</protein>
<dbReference type="EMBL" id="JAHUZE010000001">
    <property type="protein sequence ID" value="MBV7377994.1"/>
    <property type="molecule type" value="Genomic_DNA"/>
</dbReference>
<dbReference type="RefSeq" id="WP_218390850.1">
    <property type="nucleotide sequence ID" value="NZ_JAHUZE010000001.1"/>
</dbReference>
<evidence type="ECO:0000256" key="4">
    <source>
        <dbReference type="ARBA" id="ARBA00023004"/>
    </source>
</evidence>
<evidence type="ECO:0000256" key="2">
    <source>
        <dbReference type="ARBA" id="ARBA00022723"/>
    </source>
</evidence>
<dbReference type="PANTHER" id="PTHR33751">
    <property type="entry name" value="CBB3-TYPE CYTOCHROME C OXIDASE SUBUNIT FIXP"/>
    <property type="match status" value="1"/>
</dbReference>
<feature type="transmembrane region" description="Helical" evidence="6">
    <location>
        <begin position="20"/>
        <end position="40"/>
    </location>
</feature>
<dbReference type="InterPro" id="IPR050597">
    <property type="entry name" value="Cytochrome_c_Oxidase_Subunit"/>
</dbReference>
<keyword evidence="5" id="KW-0349">Heme</keyword>
<dbReference type="PROSITE" id="PS51007">
    <property type="entry name" value="CYTC"/>
    <property type="match status" value="3"/>
</dbReference>